<keyword evidence="1" id="KW-1133">Transmembrane helix</keyword>
<sequence length="72" mass="7899">RGESNDTKVGETVTGIQPLGYVPHTSITYIVTIINSNSSHFIVPYIFYTIAIVVIGFTNDTLATCIVQFSLF</sequence>
<reference evidence="2" key="2">
    <citation type="submission" date="2013-05" db="EMBL/GenBank/DDBJ databases">
        <authorList>
            <person name="Carter J.-M."/>
            <person name="Baker S.C."/>
            <person name="Pink R."/>
            <person name="Carter D.R.F."/>
            <person name="Collins A."/>
            <person name="Tomlin J."/>
            <person name="Gibbs M."/>
            <person name="Breuker C.J."/>
        </authorList>
    </citation>
    <scope>NUCLEOTIDE SEQUENCE</scope>
    <source>
        <tissue evidence="2">Ovary</tissue>
    </source>
</reference>
<reference evidence="2" key="1">
    <citation type="journal article" date="2013" name="BMC Genomics">
        <title>Unscrambling butterfly oogenesis.</title>
        <authorList>
            <person name="Carter J.M."/>
            <person name="Baker S.C."/>
            <person name="Pink R."/>
            <person name="Carter D.R."/>
            <person name="Collins A."/>
            <person name="Tomlin J."/>
            <person name="Gibbs M."/>
            <person name="Breuker C.J."/>
        </authorList>
    </citation>
    <scope>NUCLEOTIDE SEQUENCE</scope>
    <source>
        <tissue evidence="2">Ovary</tissue>
    </source>
</reference>
<evidence type="ECO:0000313" key="2">
    <source>
        <dbReference type="EMBL" id="JAA79955.1"/>
    </source>
</evidence>
<protein>
    <submittedName>
        <fullName evidence="2">Uncharacterized protein</fullName>
    </submittedName>
</protein>
<dbReference type="EMBL" id="GAIX01012605">
    <property type="protein sequence ID" value="JAA79955.1"/>
    <property type="molecule type" value="Transcribed_RNA"/>
</dbReference>
<feature type="non-terminal residue" evidence="2">
    <location>
        <position position="1"/>
    </location>
</feature>
<feature type="transmembrane region" description="Helical" evidence="1">
    <location>
        <begin position="45"/>
        <end position="71"/>
    </location>
</feature>
<proteinExistence type="predicted"/>
<accession>S4P184</accession>
<keyword evidence="1" id="KW-0812">Transmembrane</keyword>
<organism evidence="2">
    <name type="scientific">Pararge aegeria</name>
    <name type="common">speckled wood butterfly</name>
    <dbReference type="NCBI Taxonomy" id="116150"/>
    <lineage>
        <taxon>Eukaryota</taxon>
        <taxon>Metazoa</taxon>
        <taxon>Ecdysozoa</taxon>
        <taxon>Arthropoda</taxon>
        <taxon>Hexapoda</taxon>
        <taxon>Insecta</taxon>
        <taxon>Pterygota</taxon>
        <taxon>Neoptera</taxon>
        <taxon>Endopterygota</taxon>
        <taxon>Lepidoptera</taxon>
        <taxon>Glossata</taxon>
        <taxon>Ditrysia</taxon>
        <taxon>Papilionoidea</taxon>
        <taxon>Nymphalidae</taxon>
        <taxon>Satyrinae</taxon>
        <taxon>Satyrini</taxon>
        <taxon>Parargina</taxon>
        <taxon>Pararge</taxon>
    </lineage>
</organism>
<keyword evidence="1" id="KW-0472">Membrane</keyword>
<evidence type="ECO:0000256" key="1">
    <source>
        <dbReference type="SAM" id="Phobius"/>
    </source>
</evidence>
<name>S4P184_9NEOP</name>
<dbReference type="AlphaFoldDB" id="S4P184"/>